<organism evidence="1 2">
    <name type="scientific">Trichoderma asperellum (strain ATCC 204424 / CBS 433.97 / NBRC 101777)</name>
    <dbReference type="NCBI Taxonomy" id="1042311"/>
    <lineage>
        <taxon>Eukaryota</taxon>
        <taxon>Fungi</taxon>
        <taxon>Dikarya</taxon>
        <taxon>Ascomycota</taxon>
        <taxon>Pezizomycotina</taxon>
        <taxon>Sordariomycetes</taxon>
        <taxon>Hypocreomycetidae</taxon>
        <taxon>Hypocreales</taxon>
        <taxon>Hypocreaceae</taxon>
        <taxon>Trichoderma</taxon>
    </lineage>
</organism>
<protein>
    <submittedName>
        <fullName evidence="1">Uncharacterized protein</fullName>
    </submittedName>
</protein>
<accession>A0A2T3YQX4</accession>
<keyword evidence="2" id="KW-1185">Reference proteome</keyword>
<dbReference type="OrthoDB" id="3335607at2759"/>
<feature type="non-terminal residue" evidence="1">
    <location>
        <position position="1"/>
    </location>
</feature>
<dbReference type="Proteomes" id="UP000240493">
    <property type="component" value="Unassembled WGS sequence"/>
</dbReference>
<name>A0A2T3YQX4_TRIA4</name>
<dbReference type="AlphaFoldDB" id="A0A2T3YQX4"/>
<evidence type="ECO:0000313" key="1">
    <source>
        <dbReference type="EMBL" id="PTB34975.1"/>
    </source>
</evidence>
<sequence>LVASLLRDITRSVNTEPGSGPRFSLRFSKTTLLISEVFSKPKARHAHEIGPRVRNIYCLAYLRDMPAYPANIYRHHVLHGKCRTMLGKEVAPTSRNKILTSSAV</sequence>
<dbReference type="EMBL" id="KZ679285">
    <property type="protein sequence ID" value="PTB34975.1"/>
    <property type="molecule type" value="Genomic_DNA"/>
</dbReference>
<proteinExistence type="predicted"/>
<evidence type="ECO:0000313" key="2">
    <source>
        <dbReference type="Proteomes" id="UP000240493"/>
    </source>
</evidence>
<reference evidence="1 2" key="1">
    <citation type="submission" date="2016-07" db="EMBL/GenBank/DDBJ databases">
        <title>Multiple horizontal gene transfer events from other fungi enriched the ability of initially mycotrophic Trichoderma (Ascomycota) to feed on dead plant biomass.</title>
        <authorList>
            <consortium name="DOE Joint Genome Institute"/>
            <person name="Aerts A."/>
            <person name="Atanasova L."/>
            <person name="Chenthamara K."/>
            <person name="Zhang J."/>
            <person name="Grujic M."/>
            <person name="Henrissat B."/>
            <person name="Kuo A."/>
            <person name="Salamov A."/>
            <person name="Lipzen A."/>
            <person name="Labutti K."/>
            <person name="Barry K."/>
            <person name="Miao Y."/>
            <person name="Rahimi M.J."/>
            <person name="Shen Q."/>
            <person name="Grigoriev I.V."/>
            <person name="Kubicek C.P."/>
            <person name="Druzhinina I.S."/>
        </authorList>
    </citation>
    <scope>NUCLEOTIDE SEQUENCE [LARGE SCALE GENOMIC DNA]</scope>
    <source>
        <strain evidence="1 2">CBS 433.97</strain>
    </source>
</reference>
<gene>
    <name evidence="1" type="ORF">M441DRAFT_454382</name>
</gene>